<evidence type="ECO:0000259" key="1">
    <source>
        <dbReference type="PROSITE" id="PS51664"/>
    </source>
</evidence>
<dbReference type="AlphaFoldDB" id="A0A378JQV0"/>
<evidence type="ECO:0000313" key="4">
    <source>
        <dbReference type="Proteomes" id="UP000054735"/>
    </source>
</evidence>
<reference evidence="2 4" key="1">
    <citation type="submission" date="2015-11" db="EMBL/GenBank/DDBJ databases">
        <title>Genomic analysis of 38 Legionella species identifies large and diverse effector repertoires.</title>
        <authorList>
            <person name="Burstein D."/>
            <person name="Amaro F."/>
            <person name="Zusman T."/>
            <person name="Lifshitz Z."/>
            <person name="Cohen O."/>
            <person name="Gilbert J.A."/>
            <person name="Pupko T."/>
            <person name="Shuman H.A."/>
            <person name="Segal G."/>
        </authorList>
    </citation>
    <scope>NUCLEOTIDE SEQUENCE [LARGE SCALE GENOMIC DNA]</scope>
    <source>
        <strain evidence="2 4">CDC#1407-AL-14</strain>
    </source>
</reference>
<dbReference type="PANTHER" id="PTHR37809:SF1">
    <property type="entry name" value="RIBOSOMAL PROTEIN S12 METHYLTHIOTRANSFERASE ACCESSORY FACTOR YCAO"/>
    <property type="match status" value="1"/>
</dbReference>
<dbReference type="EMBL" id="UGNW01000002">
    <property type="protein sequence ID" value="STX61035.1"/>
    <property type="molecule type" value="Genomic_DNA"/>
</dbReference>
<dbReference type="Gene3D" id="3.30.160.660">
    <property type="match status" value="1"/>
</dbReference>
<dbReference type="PANTHER" id="PTHR37809">
    <property type="entry name" value="RIBOSOMAL PROTEIN S12 METHYLTHIOTRANSFERASE ACCESSORY FACTOR YCAO"/>
    <property type="match status" value="1"/>
</dbReference>
<dbReference type="InterPro" id="IPR003776">
    <property type="entry name" value="YcaO-like_dom"/>
</dbReference>
<dbReference type="NCBIfam" id="TIGR00702">
    <property type="entry name" value="YcaO-type kinase domain"/>
    <property type="match status" value="1"/>
</dbReference>
<organism evidence="3 5">
    <name type="scientific">Legionella birminghamensis</name>
    <dbReference type="NCBI Taxonomy" id="28083"/>
    <lineage>
        <taxon>Bacteria</taxon>
        <taxon>Pseudomonadati</taxon>
        <taxon>Pseudomonadota</taxon>
        <taxon>Gammaproteobacteria</taxon>
        <taxon>Legionellales</taxon>
        <taxon>Legionellaceae</taxon>
        <taxon>Legionella</taxon>
    </lineage>
</organism>
<dbReference type="STRING" id="28083.Lbir_1458"/>
<accession>A0A378JQV0</accession>
<evidence type="ECO:0000313" key="3">
    <source>
        <dbReference type="EMBL" id="STX61035.1"/>
    </source>
</evidence>
<keyword evidence="4" id="KW-1185">Reference proteome</keyword>
<proteinExistence type="predicted"/>
<dbReference type="PROSITE" id="PS51664">
    <property type="entry name" value="YCAO"/>
    <property type="match status" value="1"/>
</dbReference>
<evidence type="ECO:0000313" key="2">
    <source>
        <dbReference type="EMBL" id="KTC71822.1"/>
    </source>
</evidence>
<dbReference type="Proteomes" id="UP000054735">
    <property type="component" value="Unassembled WGS sequence"/>
</dbReference>
<dbReference type="Pfam" id="PF02624">
    <property type="entry name" value="YcaO"/>
    <property type="match status" value="1"/>
</dbReference>
<gene>
    <name evidence="2" type="ORF">Lbir_1458</name>
    <name evidence="3" type="ORF">NCTC12437_03331</name>
</gene>
<dbReference type="Proteomes" id="UP000255066">
    <property type="component" value="Unassembled WGS sequence"/>
</dbReference>
<sequence>MARIKPSLETVNYLLENLDKFGISRISDLTYLDSSFKLFVYSAIRPSAKSLTSSMGKGITIEDAKCSALMESVETFYAEEVLPDVSNTSLKNIISSNNYFIRPDQISSFVSISEEFPIDWCWGTLLNLQKEVLIPHCFLSLDSNNVMNRLVGQNSNGLASGNSFEEALIYSFWELNERISVKNNKKSELLVDKKFSFCIDDNIECIFYLYESPFCIPVVGCQIRNKSPLDIGKIFAGYASHSNIYFAMERALFEAIQSKVGVISGVRDDITDELYVRASKKTELKESPRIERMLLNYALYEISVSEEFKNIKNILSQHKKDLAYYCYIQSEITVLKSFLVDI</sequence>
<protein>
    <submittedName>
        <fullName evidence="3">Putative methanogenesis marker protein 1</fullName>
    </submittedName>
</protein>
<dbReference type="EMBL" id="LNXT01000018">
    <property type="protein sequence ID" value="KTC71822.1"/>
    <property type="molecule type" value="Genomic_DNA"/>
</dbReference>
<reference evidence="3 5" key="2">
    <citation type="submission" date="2018-06" db="EMBL/GenBank/DDBJ databases">
        <authorList>
            <consortium name="Pathogen Informatics"/>
            <person name="Doyle S."/>
        </authorList>
    </citation>
    <scope>NUCLEOTIDE SEQUENCE [LARGE SCALE GENOMIC DNA]</scope>
    <source>
        <strain evidence="3 5">NCTC12437</strain>
    </source>
</reference>
<evidence type="ECO:0000313" key="5">
    <source>
        <dbReference type="Proteomes" id="UP000255066"/>
    </source>
</evidence>
<dbReference type="OrthoDB" id="2379922at2"/>
<name>A0A378JQV0_9GAMM</name>
<dbReference type="RefSeq" id="WP_058523522.1">
    <property type="nucleotide sequence ID" value="NZ_CAAAHV010000033.1"/>
</dbReference>
<feature type="domain" description="YcaO" evidence="1">
    <location>
        <begin position="56"/>
        <end position="342"/>
    </location>
</feature>